<feature type="compositionally biased region" description="Low complexity" evidence="1">
    <location>
        <begin position="80"/>
        <end position="92"/>
    </location>
</feature>
<feature type="compositionally biased region" description="Pro residues" evidence="1">
    <location>
        <begin position="540"/>
        <end position="561"/>
    </location>
</feature>
<feature type="compositionally biased region" description="Basic and acidic residues" evidence="1">
    <location>
        <begin position="613"/>
        <end position="639"/>
    </location>
</feature>
<feature type="region of interest" description="Disordered" evidence="1">
    <location>
        <begin position="1"/>
        <end position="385"/>
    </location>
</feature>
<evidence type="ECO:0000313" key="3">
    <source>
        <dbReference type="Proteomes" id="UP000609879"/>
    </source>
</evidence>
<evidence type="ECO:0000313" key="2">
    <source>
        <dbReference type="EMBL" id="GID73942.1"/>
    </source>
</evidence>
<feature type="compositionally biased region" description="Low complexity" evidence="1">
    <location>
        <begin position="366"/>
        <end position="375"/>
    </location>
</feature>
<dbReference type="Proteomes" id="UP000609879">
    <property type="component" value="Unassembled WGS sequence"/>
</dbReference>
<feature type="region of interest" description="Disordered" evidence="1">
    <location>
        <begin position="474"/>
        <end position="658"/>
    </location>
</feature>
<keyword evidence="3" id="KW-1185">Reference proteome</keyword>
<accession>A0ABQ3Y1U6</accession>
<feature type="compositionally biased region" description="Low complexity" evidence="1">
    <location>
        <begin position="528"/>
        <end position="539"/>
    </location>
</feature>
<proteinExistence type="predicted"/>
<feature type="compositionally biased region" description="Low complexity" evidence="1">
    <location>
        <begin position="562"/>
        <end position="612"/>
    </location>
</feature>
<protein>
    <submittedName>
        <fullName evidence="2">Uncharacterized protein</fullName>
    </submittedName>
</protein>
<name>A0ABQ3Y1U6_9ACTN</name>
<comment type="caution">
    <text evidence="2">The sequence shown here is derived from an EMBL/GenBank/DDBJ whole genome shotgun (WGS) entry which is preliminary data.</text>
</comment>
<dbReference type="EMBL" id="BOMI01000045">
    <property type="protein sequence ID" value="GID73942.1"/>
    <property type="molecule type" value="Genomic_DNA"/>
</dbReference>
<dbReference type="RefSeq" id="WP_203761857.1">
    <property type="nucleotide sequence ID" value="NZ_BAAABO010000054.1"/>
</dbReference>
<organism evidence="2 3">
    <name type="scientific">Paractinoplanes deccanensis</name>
    <dbReference type="NCBI Taxonomy" id="113561"/>
    <lineage>
        <taxon>Bacteria</taxon>
        <taxon>Bacillati</taxon>
        <taxon>Actinomycetota</taxon>
        <taxon>Actinomycetes</taxon>
        <taxon>Micromonosporales</taxon>
        <taxon>Micromonosporaceae</taxon>
        <taxon>Paractinoplanes</taxon>
    </lineage>
</organism>
<reference evidence="2 3" key="1">
    <citation type="submission" date="2021-01" db="EMBL/GenBank/DDBJ databases">
        <title>Whole genome shotgun sequence of Actinoplanes deccanensis NBRC 13994.</title>
        <authorList>
            <person name="Komaki H."/>
            <person name="Tamura T."/>
        </authorList>
    </citation>
    <scope>NUCLEOTIDE SEQUENCE [LARGE SCALE GENOMIC DNA]</scope>
    <source>
        <strain evidence="2 3">NBRC 13994</strain>
    </source>
</reference>
<sequence length="796" mass="82420">MDESGHSGDTGAADGGDGADARERTRVNGWATPDSPWSYQAPAAESESDVPAWRRSGAESRAFPRNPAFPSSAVPVSAQPATPRPASSVPAATPAPAPPGFVDAGRTGEIPPSGDPEPPVSRWEDRSRYSSLLAPRSDPGPAPESRPQSLSTAPPPTVLPSVAPPSVAQTSAPAEPGMTTGDLRDTGLTSGGASEPGLTSGPIREPGLRTGDPLMSLRRFDVPTPNSAPPYPYEGDLDEQAQEPPATPPITRQRSAVPMVRPAAPGARRAEWGAAESSPEQARHALDTPAQGVPRVERVPRPEAAAEEPEPSRPAYDPSSYPRRLSYEPPAPYEPPPAVPYDPYESAPYTGLGSRRSGEPDARGLPQRVPAQPDVPQVPEPPLVEPTAETPALARIATHLRRGDVLPAEERQEGFDVRAILAAVREVEGVRDASLRSTPAGAHSLRLDLAEGADPAEVSRQVARLLQDRMGLDAAMQGEGLRPAESPAPAPVSPSALVPAARPPQPAERVPEPPRKPVSAPPAPPVAPVAETPTATRPPADSPAPARPARPVSPPATPAPARPAAQTAAPAPARPAAQAATPAPAHAAPPTAPARAAAPPTAPAHAAAQPVAPERESRRAEPYKPDQPYKPERTDKAETAEVVPSALDCGPPRPLYPGEHPGPRVVIENVQVNTFGADATVEVKLAVGDRTASGVATGPAVDGYLLRLCAMATAGAVDELLSASDHPEGPARCFVEHAAAVPFGAAQVAVVVLLLSCGGWVEQLAGSAVVTSDDRHAMVRATLAAVNRRLEALLTR</sequence>
<gene>
    <name evidence="2" type="ORF">Ade02nite_25830</name>
</gene>
<feature type="region of interest" description="Disordered" evidence="1">
    <location>
        <begin position="430"/>
        <end position="458"/>
    </location>
</feature>
<feature type="compositionally biased region" description="Pro residues" evidence="1">
    <location>
        <begin position="329"/>
        <end position="340"/>
    </location>
</feature>
<feature type="compositionally biased region" description="Low complexity" evidence="1">
    <location>
        <begin position="159"/>
        <end position="168"/>
    </location>
</feature>
<evidence type="ECO:0000256" key="1">
    <source>
        <dbReference type="SAM" id="MobiDB-lite"/>
    </source>
</evidence>